<dbReference type="RefSeq" id="WP_317996597.1">
    <property type="nucleotide sequence ID" value="NZ_AP025523.1"/>
</dbReference>
<dbReference type="Pfam" id="PF02515">
    <property type="entry name" value="CoA_transf_3"/>
    <property type="match status" value="1"/>
</dbReference>
<proteinExistence type="inferred from homology"/>
<dbReference type="KEGG" id="vab:WPS_08430"/>
<dbReference type="SUPFAM" id="SSF89796">
    <property type="entry name" value="CoA-transferase family III (CaiB/BaiF)"/>
    <property type="match status" value="1"/>
</dbReference>
<keyword evidence="5" id="KW-1185">Reference proteome</keyword>
<dbReference type="EMBL" id="AP025523">
    <property type="protein sequence ID" value="BDE05567.1"/>
    <property type="molecule type" value="Genomic_DNA"/>
</dbReference>
<organism evidence="4 5">
    <name type="scientific">Vulcanimicrobium alpinum</name>
    <dbReference type="NCBI Taxonomy" id="3016050"/>
    <lineage>
        <taxon>Bacteria</taxon>
        <taxon>Bacillati</taxon>
        <taxon>Vulcanimicrobiota</taxon>
        <taxon>Vulcanimicrobiia</taxon>
        <taxon>Vulcanimicrobiales</taxon>
        <taxon>Vulcanimicrobiaceae</taxon>
        <taxon>Vulcanimicrobium</taxon>
    </lineage>
</organism>
<dbReference type="InterPro" id="IPR044855">
    <property type="entry name" value="CoA-Trfase_III_dom3_sf"/>
</dbReference>
<dbReference type="PANTHER" id="PTHR48228:SF6">
    <property type="entry name" value="L-CARNITINE COA-TRANSFERASE"/>
    <property type="match status" value="1"/>
</dbReference>
<dbReference type="Proteomes" id="UP001317532">
    <property type="component" value="Chromosome"/>
</dbReference>
<evidence type="ECO:0000256" key="3">
    <source>
        <dbReference type="SAM" id="MobiDB-lite"/>
    </source>
</evidence>
<dbReference type="InterPro" id="IPR003673">
    <property type="entry name" value="CoA-Trfase_fam_III"/>
</dbReference>
<dbReference type="GO" id="GO:0016740">
    <property type="term" value="F:transferase activity"/>
    <property type="evidence" value="ECO:0007669"/>
    <property type="project" value="UniProtKB-KW"/>
</dbReference>
<dbReference type="InterPro" id="IPR050509">
    <property type="entry name" value="CoA-transferase_III"/>
</dbReference>
<dbReference type="Gene3D" id="3.30.1540.10">
    <property type="entry name" value="formyl-coa transferase, domain 3"/>
    <property type="match status" value="1"/>
</dbReference>
<gene>
    <name evidence="4" type="ORF">WPS_08430</name>
</gene>
<name>A0AAN1XU05_UNVUL</name>
<sequence>MTQSGPLAGVRVLDCSTMIAAPSTAAMLADFGAEVVKIERPGSGDHVRRYGAQQDGIGLHWKALGRNKRSVALDLHHAHAQALLLRWLPQFDVFVENFRPGTLERWNLGPEWLLAASPQLVILRVTAFGQDGPYRERAGFGTLAEAITGIAAVSGYDDRPPLLPAFPLADVMAGQAAAAAVCAAYARRLRTGDGEVIDFAIYEAVMKLVESQITEFAATGNVHRRLGNRMEDTAPRGAYRCGDGAYVALSGSTQELAERVLRTIGGDALPADPRFRSNVERVANAEALDALIEGFCAQHTRDEAIAAFTAAGCAVGPLESIDSVAENPQIVARGSLVRLDDPELGEVTINAPFPRFAHAGAPPLRPGPSDVGRDTADVLARDLGLSEDELRGLADAGAIDDPRFRAGSHQARDRATSGT</sequence>
<dbReference type="Gene3D" id="3.40.50.10540">
    <property type="entry name" value="Crotonobetainyl-coa:carnitine coa-transferase, domain 1"/>
    <property type="match status" value="1"/>
</dbReference>
<evidence type="ECO:0000313" key="5">
    <source>
        <dbReference type="Proteomes" id="UP001317532"/>
    </source>
</evidence>
<evidence type="ECO:0000313" key="4">
    <source>
        <dbReference type="EMBL" id="BDE05567.1"/>
    </source>
</evidence>
<protein>
    <submittedName>
        <fullName evidence="4">CoA transferase</fullName>
    </submittedName>
</protein>
<accession>A0AAN1XU05</accession>
<reference evidence="4 5" key="1">
    <citation type="journal article" date="2022" name="ISME Commun">
        <title>Vulcanimicrobium alpinus gen. nov. sp. nov., the first cultivated representative of the candidate phylum 'Eremiobacterota', is a metabolically versatile aerobic anoxygenic phototroph.</title>
        <authorList>
            <person name="Yabe S."/>
            <person name="Muto K."/>
            <person name="Abe K."/>
            <person name="Yokota A."/>
            <person name="Staudigel H."/>
            <person name="Tebo B.M."/>
        </authorList>
    </citation>
    <scope>NUCLEOTIDE SEQUENCE [LARGE SCALE GENOMIC DNA]</scope>
    <source>
        <strain evidence="4 5">WC8-2</strain>
    </source>
</reference>
<dbReference type="PANTHER" id="PTHR48228">
    <property type="entry name" value="SUCCINYL-COA--D-CITRAMALATE COA-TRANSFERASE"/>
    <property type="match status" value="1"/>
</dbReference>
<comment type="similarity">
    <text evidence="1">Belongs to the CoA-transferase III family.</text>
</comment>
<evidence type="ECO:0000256" key="2">
    <source>
        <dbReference type="ARBA" id="ARBA00022679"/>
    </source>
</evidence>
<feature type="region of interest" description="Disordered" evidence="3">
    <location>
        <begin position="396"/>
        <end position="419"/>
    </location>
</feature>
<feature type="compositionally biased region" description="Basic and acidic residues" evidence="3">
    <location>
        <begin position="400"/>
        <end position="419"/>
    </location>
</feature>
<dbReference type="InterPro" id="IPR023606">
    <property type="entry name" value="CoA-Trfase_III_dom_1_sf"/>
</dbReference>
<dbReference type="AlphaFoldDB" id="A0AAN1XU05"/>
<evidence type="ECO:0000256" key="1">
    <source>
        <dbReference type="ARBA" id="ARBA00008383"/>
    </source>
</evidence>
<keyword evidence="2 4" id="KW-0808">Transferase</keyword>